<comment type="caution">
    <text evidence="1">The sequence shown here is derived from an EMBL/GenBank/DDBJ whole genome shotgun (WGS) entry which is preliminary data.</text>
</comment>
<evidence type="ECO:0000313" key="1">
    <source>
        <dbReference type="EMBL" id="KAJ6691955.1"/>
    </source>
</evidence>
<reference evidence="1" key="2">
    <citation type="journal article" date="2023" name="Int. J. Mol. Sci.">
        <title>De Novo Assembly and Annotation of 11 Diverse Shrub Willow (Salix) Genomes Reveals Novel Gene Organization in Sex-Linked Regions.</title>
        <authorList>
            <person name="Hyden B."/>
            <person name="Feng K."/>
            <person name="Yates T.B."/>
            <person name="Jawdy S."/>
            <person name="Cereghino C."/>
            <person name="Smart L.B."/>
            <person name="Muchero W."/>
        </authorList>
    </citation>
    <scope>NUCLEOTIDE SEQUENCE</scope>
    <source>
        <tissue evidence="1">Shoot tip</tissue>
    </source>
</reference>
<gene>
    <name evidence="1" type="ORF">OIU79_013849</name>
</gene>
<dbReference type="OrthoDB" id="10252707at2759"/>
<reference evidence="1" key="1">
    <citation type="submission" date="2022-11" db="EMBL/GenBank/DDBJ databases">
        <authorList>
            <person name="Hyden B.L."/>
            <person name="Feng K."/>
            <person name="Yates T."/>
            <person name="Jawdy S."/>
            <person name="Smart L.B."/>
            <person name="Muchero W."/>
        </authorList>
    </citation>
    <scope>NUCLEOTIDE SEQUENCE</scope>
    <source>
        <tissue evidence="1">Shoot tip</tissue>
    </source>
</reference>
<accession>A0A9Q0SWS2</accession>
<sequence length="9" mass="994">MCFCSSMDA</sequence>
<keyword evidence="2" id="KW-1185">Reference proteome</keyword>
<feature type="non-terminal residue" evidence="1">
    <location>
        <position position="9"/>
    </location>
</feature>
<protein>
    <submittedName>
        <fullName evidence="1">Uncharacterized protein</fullName>
    </submittedName>
</protein>
<organism evidence="1 2">
    <name type="scientific">Salix purpurea</name>
    <name type="common">Purple osier willow</name>
    <dbReference type="NCBI Taxonomy" id="77065"/>
    <lineage>
        <taxon>Eukaryota</taxon>
        <taxon>Viridiplantae</taxon>
        <taxon>Streptophyta</taxon>
        <taxon>Embryophyta</taxon>
        <taxon>Tracheophyta</taxon>
        <taxon>Spermatophyta</taxon>
        <taxon>Magnoliopsida</taxon>
        <taxon>eudicotyledons</taxon>
        <taxon>Gunneridae</taxon>
        <taxon>Pentapetalae</taxon>
        <taxon>rosids</taxon>
        <taxon>fabids</taxon>
        <taxon>Malpighiales</taxon>
        <taxon>Salicaceae</taxon>
        <taxon>Saliceae</taxon>
        <taxon>Salix</taxon>
    </lineage>
</organism>
<proteinExistence type="predicted"/>
<dbReference type="EMBL" id="JAPFFK010000018">
    <property type="protein sequence ID" value="KAJ6691955.1"/>
    <property type="molecule type" value="Genomic_DNA"/>
</dbReference>
<evidence type="ECO:0000313" key="2">
    <source>
        <dbReference type="Proteomes" id="UP001151532"/>
    </source>
</evidence>
<name>A0A9Q0SWS2_SALPP</name>
<dbReference type="Proteomes" id="UP001151532">
    <property type="component" value="Chromosome 9"/>
</dbReference>